<feature type="transmembrane region" description="Helical" evidence="1">
    <location>
        <begin position="37"/>
        <end position="55"/>
    </location>
</feature>
<proteinExistence type="predicted"/>
<reference evidence="2 3" key="1">
    <citation type="submission" date="2018-10" db="EMBL/GenBank/DDBJ databases">
        <title>Lactobacillus sp. R7 and Lactobacillus sp. R19 isolated from fermented mustard green product of Taiwan.</title>
        <authorList>
            <person name="Lin S.-T."/>
        </authorList>
    </citation>
    <scope>NUCLEOTIDE SEQUENCE [LARGE SCALE GENOMIC DNA]</scope>
    <source>
        <strain evidence="2 3">BCRC 81127</strain>
    </source>
</reference>
<gene>
    <name evidence="2" type="ORF">EGT49_09875</name>
</gene>
<feature type="transmembrane region" description="Helical" evidence="1">
    <location>
        <begin position="12"/>
        <end position="31"/>
    </location>
</feature>
<organism evidence="2 3">
    <name type="scientific">Companilactobacillus suantsaicola</name>
    <dbReference type="NCBI Taxonomy" id="2487723"/>
    <lineage>
        <taxon>Bacteria</taxon>
        <taxon>Bacillati</taxon>
        <taxon>Bacillota</taxon>
        <taxon>Bacilli</taxon>
        <taxon>Lactobacillales</taxon>
        <taxon>Lactobacillaceae</taxon>
        <taxon>Companilactobacillus</taxon>
    </lineage>
</organism>
<evidence type="ECO:0000313" key="3">
    <source>
        <dbReference type="Proteomes" id="UP000298021"/>
    </source>
</evidence>
<comment type="caution">
    <text evidence="2">The sequence shown here is derived from an EMBL/GenBank/DDBJ whole genome shotgun (WGS) entry which is preliminary data.</text>
</comment>
<sequence>MDFNREFYKVKIFWLGLLGISFLRVFPWQNVCTTKGIIFLIIIVVGIVLVLKSLFNFTRYFS</sequence>
<dbReference type="EMBL" id="RKLY01000028">
    <property type="protein sequence ID" value="TGD22018.1"/>
    <property type="molecule type" value="Genomic_DNA"/>
</dbReference>
<dbReference type="Proteomes" id="UP000298021">
    <property type="component" value="Unassembled WGS sequence"/>
</dbReference>
<keyword evidence="1" id="KW-1133">Transmembrane helix</keyword>
<keyword evidence="1" id="KW-0472">Membrane</keyword>
<keyword evidence="3" id="KW-1185">Reference proteome</keyword>
<name>A0A4Z0JJR4_9LACO</name>
<dbReference type="AlphaFoldDB" id="A0A4Z0JJR4"/>
<accession>A0A4Z0JJR4</accession>
<protein>
    <submittedName>
        <fullName evidence="2">Uncharacterized protein</fullName>
    </submittedName>
</protein>
<evidence type="ECO:0000256" key="1">
    <source>
        <dbReference type="SAM" id="Phobius"/>
    </source>
</evidence>
<keyword evidence="1" id="KW-0812">Transmembrane</keyword>
<evidence type="ECO:0000313" key="2">
    <source>
        <dbReference type="EMBL" id="TGD22018.1"/>
    </source>
</evidence>